<evidence type="ECO:0000313" key="1">
    <source>
        <dbReference type="EMBL" id="MFM0109509.1"/>
    </source>
</evidence>
<dbReference type="EMBL" id="JAQQDW010000268">
    <property type="protein sequence ID" value="MFM0109509.1"/>
    <property type="molecule type" value="Genomic_DNA"/>
</dbReference>
<dbReference type="Proteomes" id="UP001629235">
    <property type="component" value="Unassembled WGS sequence"/>
</dbReference>
<sequence length="404" mass="45429">MGISTERFEEYVSLIAQTLGHADRVEPFRGYCTGLLLPVKRKSVEPMAAQLAPTRVRSEHQRLHHFVADAPWSDQAVLDAVRAHTLERISARVGKPEALLIDDSGFPKKGKHSVGVARQYCGQLGKQDNCQVAVSLSLANEQFSLPVRYQLYLPQSWADDPVRRDQCKVPEAVEFATKPAIALQLLESMGEREAMPELVVADAGYGVNTLFREQLTAMGFTYMVGVTGIVSLQSEGQAPLQAKDLAMQLPSRRFRTLTWREGTNRALSSRFAATRVRCVSRESQAREVSDEQWLLIEWPKAEVEPSKYFLSTLSADTPIKELVRLAKLRWRIERDYQDLKQELGLGHFEGRSWRGFHHHATLCIAAYGFLVAERLTAQKKTPAHRLSREMPALPKGFRPRGAPA</sequence>
<comment type="caution">
    <text evidence="1">The sequence shown here is derived from an EMBL/GenBank/DDBJ whole genome shotgun (WGS) entry which is preliminary data.</text>
</comment>
<protein>
    <submittedName>
        <fullName evidence="1">IS701 family transposase</fullName>
    </submittedName>
</protein>
<proteinExistence type="predicted"/>
<reference evidence="1 2" key="1">
    <citation type="journal article" date="2024" name="Chem. Sci.">
        <title>Discovery of megapolipeptins by genome mining of a Burkholderiales bacteria collection.</title>
        <authorList>
            <person name="Paulo B.S."/>
            <person name="Recchia M.J.J."/>
            <person name="Lee S."/>
            <person name="Fergusson C.H."/>
            <person name="Romanowski S.B."/>
            <person name="Hernandez A."/>
            <person name="Krull N."/>
            <person name="Liu D.Y."/>
            <person name="Cavanagh H."/>
            <person name="Bos A."/>
            <person name="Gray C.A."/>
            <person name="Murphy B.T."/>
            <person name="Linington R.G."/>
            <person name="Eustaquio A.S."/>
        </authorList>
    </citation>
    <scope>NUCLEOTIDE SEQUENCE [LARGE SCALE GENOMIC DNA]</scope>
    <source>
        <strain evidence="1 2">RL18-126-BIB-B</strain>
    </source>
</reference>
<evidence type="ECO:0000313" key="2">
    <source>
        <dbReference type="Proteomes" id="UP001629235"/>
    </source>
</evidence>
<name>A0ACC7NRB5_9BURK</name>
<organism evidence="1 2">
    <name type="scientific">Paraburkholderia rhynchosiae</name>
    <dbReference type="NCBI Taxonomy" id="487049"/>
    <lineage>
        <taxon>Bacteria</taxon>
        <taxon>Pseudomonadati</taxon>
        <taxon>Pseudomonadota</taxon>
        <taxon>Betaproteobacteria</taxon>
        <taxon>Burkholderiales</taxon>
        <taxon>Burkholderiaceae</taxon>
        <taxon>Paraburkholderia</taxon>
    </lineage>
</organism>
<keyword evidence="2" id="KW-1185">Reference proteome</keyword>
<gene>
    <name evidence="1" type="ORF">PQR01_40715</name>
</gene>
<accession>A0ACC7NRB5</accession>